<gene>
    <name evidence="1" type="ORF">SAMN05443550_1041</name>
</gene>
<protein>
    <submittedName>
        <fullName evidence="1">Uncharacterized protein</fullName>
    </submittedName>
</protein>
<evidence type="ECO:0000313" key="2">
    <source>
        <dbReference type="Proteomes" id="UP000198850"/>
    </source>
</evidence>
<reference evidence="1 2" key="1">
    <citation type="submission" date="2016-10" db="EMBL/GenBank/DDBJ databases">
        <authorList>
            <person name="de Groot N.N."/>
        </authorList>
    </citation>
    <scope>NUCLEOTIDE SEQUENCE [LARGE SCALE GENOMIC DNA]</scope>
    <source>
        <strain evidence="1 2">DSM 19033</strain>
    </source>
</reference>
<accession>A0A1H4CCW8</accession>
<dbReference type="AlphaFoldDB" id="A0A1H4CCW8"/>
<organism evidence="1 2">
    <name type="scientific">Pedobacter hartonius</name>
    <dbReference type="NCBI Taxonomy" id="425514"/>
    <lineage>
        <taxon>Bacteria</taxon>
        <taxon>Pseudomonadati</taxon>
        <taxon>Bacteroidota</taxon>
        <taxon>Sphingobacteriia</taxon>
        <taxon>Sphingobacteriales</taxon>
        <taxon>Sphingobacteriaceae</taxon>
        <taxon>Pedobacter</taxon>
    </lineage>
</organism>
<proteinExistence type="predicted"/>
<evidence type="ECO:0000313" key="1">
    <source>
        <dbReference type="EMBL" id="SEA58226.1"/>
    </source>
</evidence>
<name>A0A1H4CCW8_9SPHI</name>
<dbReference type="RefSeq" id="WP_090556165.1">
    <property type="nucleotide sequence ID" value="NZ_FNRA01000004.1"/>
</dbReference>
<dbReference type="Proteomes" id="UP000198850">
    <property type="component" value="Unassembled WGS sequence"/>
</dbReference>
<sequence length="81" mass="9182">MTKNTSSLPSEQKGITTTPYSLKEQAAIDAINSKYTYEEVTFFLEVIHDILTDHRLCPLLRVSITVILGQRKRMIAGQSLR</sequence>
<dbReference type="EMBL" id="FNRA01000004">
    <property type="protein sequence ID" value="SEA58226.1"/>
    <property type="molecule type" value="Genomic_DNA"/>
</dbReference>
<keyword evidence="2" id="KW-1185">Reference proteome</keyword>